<evidence type="ECO:0000256" key="5">
    <source>
        <dbReference type="ARBA" id="ARBA00022989"/>
    </source>
</evidence>
<keyword evidence="1" id="KW-0813">Transport</keyword>
<dbReference type="GO" id="GO:1904602">
    <property type="term" value="C:serotonin-activated cation-selective channel complex"/>
    <property type="evidence" value="ECO:0007669"/>
    <property type="project" value="Ensembl"/>
</dbReference>
<feature type="transmembrane region" description="Helical" evidence="24">
    <location>
        <begin position="301"/>
        <end position="325"/>
    </location>
</feature>
<dbReference type="GO" id="GO:0009986">
    <property type="term" value="C:cell surface"/>
    <property type="evidence" value="ECO:0007669"/>
    <property type="project" value="Ensembl"/>
</dbReference>
<organism evidence="28 29">
    <name type="scientific">Propithecus coquereli</name>
    <name type="common">Coquerel's sifaka</name>
    <name type="synonym">Propithecus verreauxi coquereli</name>
    <dbReference type="NCBI Taxonomy" id="379532"/>
    <lineage>
        <taxon>Eukaryota</taxon>
        <taxon>Metazoa</taxon>
        <taxon>Chordata</taxon>
        <taxon>Craniata</taxon>
        <taxon>Vertebrata</taxon>
        <taxon>Euteleostomi</taxon>
        <taxon>Mammalia</taxon>
        <taxon>Eutheria</taxon>
        <taxon>Euarchontoglires</taxon>
        <taxon>Primates</taxon>
        <taxon>Strepsirrhini</taxon>
        <taxon>Lemuriformes</taxon>
        <taxon>Indriidae</taxon>
        <taxon>Propithecus</taxon>
    </lineage>
</organism>
<keyword evidence="12" id="KW-0628">Postsynaptic cell membrane</keyword>
<dbReference type="FunFam" id="1.20.58.390:FF:000056">
    <property type="entry name" value="5-hydroxytryptamine receptor 3B"/>
    <property type="match status" value="1"/>
</dbReference>
<feature type="signal peptide" evidence="25">
    <location>
        <begin position="1"/>
        <end position="22"/>
    </location>
</feature>
<keyword evidence="8 24" id="KW-0472">Membrane</keyword>
<dbReference type="CDD" id="cd19063">
    <property type="entry name" value="LGIC_TM_5-HT3"/>
    <property type="match status" value="1"/>
</dbReference>
<comment type="similarity">
    <text evidence="20">Belongs to the ligand-gated ion channel (TC 1.A.9) family. 5-hydroxytryptamine receptor (TC 1.A.9.2) subfamily. HTR3B sub-subfamily.</text>
</comment>
<evidence type="ECO:0000256" key="19">
    <source>
        <dbReference type="ARBA" id="ARBA00037540"/>
    </source>
</evidence>
<keyword evidence="5 24" id="KW-1133">Transmembrane helix</keyword>
<evidence type="ECO:0000256" key="21">
    <source>
        <dbReference type="ARBA" id="ARBA00063036"/>
    </source>
</evidence>
<comment type="subunit">
    <text evidence="21">Forms homopentameric as well as heteropentameric serotonin-activated cation-selective channel complexes with HTR3A. The homomeric complex is not functional. Heteropentameric complexes display properties which resemble that of neuronal serotonin-activated channels in vivo.</text>
</comment>
<evidence type="ECO:0000256" key="4">
    <source>
        <dbReference type="ARBA" id="ARBA00022729"/>
    </source>
</evidence>
<dbReference type="PRINTS" id="PR01710">
    <property type="entry name" value="5HT3BRECEPTR"/>
</dbReference>
<evidence type="ECO:0000259" key="26">
    <source>
        <dbReference type="Pfam" id="PF02931"/>
    </source>
</evidence>
<proteinExistence type="inferred from homology"/>
<accession>A0A2K6ESQ8</accession>
<dbReference type="PANTHER" id="PTHR18945">
    <property type="entry name" value="NEUROTRANSMITTER GATED ION CHANNEL"/>
    <property type="match status" value="1"/>
</dbReference>
<evidence type="ECO:0000256" key="7">
    <source>
        <dbReference type="ARBA" id="ARBA00023065"/>
    </source>
</evidence>
<dbReference type="PRINTS" id="PR00252">
    <property type="entry name" value="NRIONCHANNEL"/>
</dbReference>
<dbReference type="SUPFAM" id="SSF63712">
    <property type="entry name" value="Nicotinic receptor ligand binding domain-like"/>
    <property type="match status" value="1"/>
</dbReference>
<evidence type="ECO:0000256" key="3">
    <source>
        <dbReference type="ARBA" id="ARBA00022692"/>
    </source>
</evidence>
<dbReference type="InterPro" id="IPR006201">
    <property type="entry name" value="Neur_channel"/>
</dbReference>
<evidence type="ECO:0000256" key="22">
    <source>
        <dbReference type="ARBA" id="ARBA00068983"/>
    </source>
</evidence>
<evidence type="ECO:0000256" key="14">
    <source>
        <dbReference type="ARBA" id="ARBA00023303"/>
    </source>
</evidence>
<comment type="catalytic activity">
    <reaction evidence="17">
        <text>Na(+)(in) = Na(+)(out)</text>
        <dbReference type="Rhea" id="RHEA:34963"/>
        <dbReference type="ChEBI" id="CHEBI:29101"/>
    </reaction>
</comment>
<dbReference type="Pfam" id="PF02932">
    <property type="entry name" value="Neur_chan_memb"/>
    <property type="match status" value="1"/>
</dbReference>
<keyword evidence="29" id="KW-1185">Reference proteome</keyword>
<dbReference type="NCBIfam" id="TIGR00860">
    <property type="entry name" value="LIC"/>
    <property type="match status" value="1"/>
</dbReference>
<dbReference type="InterPro" id="IPR036734">
    <property type="entry name" value="Neur_chan_lig-bd_sf"/>
</dbReference>
<feature type="domain" description="Neurotransmitter-gated ion-channel transmembrane" evidence="27">
    <location>
        <begin position="247"/>
        <end position="329"/>
    </location>
</feature>
<dbReference type="InterPro" id="IPR049944">
    <property type="entry name" value="LGIC_TM_5-HT3"/>
</dbReference>
<name>A0A2K6ESQ8_PROCO</name>
<evidence type="ECO:0000313" key="29">
    <source>
        <dbReference type="Proteomes" id="UP000233160"/>
    </source>
</evidence>
<dbReference type="GeneTree" id="ENSGT00940000158478"/>
<keyword evidence="4 25" id="KW-0732">Signal</keyword>
<evidence type="ECO:0000256" key="12">
    <source>
        <dbReference type="ARBA" id="ARBA00023257"/>
    </source>
</evidence>
<reference evidence="28" key="1">
    <citation type="submission" date="2025-08" db="UniProtKB">
        <authorList>
            <consortium name="Ensembl"/>
        </authorList>
    </citation>
    <scope>IDENTIFICATION</scope>
</reference>
<dbReference type="InterPro" id="IPR008132">
    <property type="entry name" value="5HT3_rcpt"/>
</dbReference>
<keyword evidence="2" id="KW-1003">Cell membrane</keyword>
<keyword evidence="10" id="KW-0675">Receptor</keyword>
<dbReference type="Gene3D" id="1.20.58.390">
    <property type="entry name" value="Neurotransmitter-gated ion-channel transmembrane domain"/>
    <property type="match status" value="1"/>
</dbReference>
<dbReference type="Gene3D" id="2.70.170.10">
    <property type="entry name" value="Neurotransmitter-gated ion-channel ligand-binding domain"/>
    <property type="match status" value="1"/>
</dbReference>
<evidence type="ECO:0000256" key="8">
    <source>
        <dbReference type="ARBA" id="ARBA00023136"/>
    </source>
</evidence>
<dbReference type="GO" id="GO:0140227">
    <property type="term" value="P:serotonin-gated cation-selective signaling pathway"/>
    <property type="evidence" value="ECO:0007669"/>
    <property type="project" value="Ensembl"/>
</dbReference>
<keyword evidence="14" id="KW-0407">Ion channel</keyword>
<sequence length="442" mass="50055">TLATVMAPLWPCILVAASGILAIDAPHPRNSVLHHLTKQLLQKYHKEVRPVHDWTETTIVYLDLLVHAVLDVDAKNQILKTSVWYREVWNDEFLTWNSSMFDEIREISLPLNDIWAPDIVINEFVDTERSPDLPYVYVNSSGTIKNSKPIQVVSACGLETYAFPFDIQNCSLTFNSILHTVEDVDLAFLRSREDIMHDKKMFLNDSEWELLSVSSAYSILQSSAGDFAQIQFNVVIRRHPLVYVVSLLIPSVLLMLVDLGSFYLPPDCRARIVFKTNVLVGYTVFKVNMSDEVPRSAGSVPLIGIFFTVCIAFLVLSLFKSILLVRLLHDERRSGQEWPLLCLQGDTDADGPTVDPRAQDAGVTGSLICEEHQAQAGTLKEVWSQLHSINNHLRTQDQAHQQEVGWLALLYRLDRLLFQSYLVMLGLYTVTLCSLWALWSGL</sequence>
<evidence type="ECO:0000256" key="23">
    <source>
        <dbReference type="ARBA" id="ARBA00078865"/>
    </source>
</evidence>
<dbReference type="AlphaFoldDB" id="A0A2K6ESQ8"/>
<evidence type="ECO:0000256" key="9">
    <source>
        <dbReference type="ARBA" id="ARBA00023157"/>
    </source>
</evidence>
<keyword evidence="7" id="KW-0406">Ion transport</keyword>
<dbReference type="InterPro" id="IPR038050">
    <property type="entry name" value="Neuro_actylchol_rec"/>
</dbReference>
<dbReference type="InterPro" id="IPR036719">
    <property type="entry name" value="Neuro-gated_channel_TM_sf"/>
</dbReference>
<keyword evidence="3 24" id="KW-0812">Transmembrane</keyword>
<dbReference type="Proteomes" id="UP000233160">
    <property type="component" value="Unassembled WGS sequence"/>
</dbReference>
<dbReference type="Pfam" id="PF02931">
    <property type="entry name" value="Neur_chan_LBD"/>
    <property type="match status" value="1"/>
</dbReference>
<evidence type="ECO:0000256" key="1">
    <source>
        <dbReference type="ARBA" id="ARBA00022448"/>
    </source>
</evidence>
<feature type="transmembrane region" description="Helical" evidence="24">
    <location>
        <begin position="241"/>
        <end position="260"/>
    </location>
</feature>
<evidence type="ECO:0000256" key="17">
    <source>
        <dbReference type="ARBA" id="ARBA00036239"/>
    </source>
</evidence>
<evidence type="ECO:0000256" key="18">
    <source>
        <dbReference type="ARBA" id="ARBA00036634"/>
    </source>
</evidence>
<protein>
    <recommendedName>
        <fullName evidence="22">5-hydroxytryptamine receptor 3B</fullName>
    </recommendedName>
    <alternativeName>
        <fullName evidence="23">Serotonin receptor 3B</fullName>
    </alternativeName>
</protein>
<feature type="transmembrane region" description="Helical" evidence="24">
    <location>
        <begin position="421"/>
        <end position="439"/>
    </location>
</feature>
<comment type="catalytic activity">
    <reaction evidence="16">
        <text>K(+)(in) = K(+)(out)</text>
        <dbReference type="Rhea" id="RHEA:29463"/>
        <dbReference type="ChEBI" id="CHEBI:29103"/>
    </reaction>
</comment>
<evidence type="ECO:0000256" key="11">
    <source>
        <dbReference type="ARBA" id="ARBA00023180"/>
    </source>
</evidence>
<evidence type="ECO:0000259" key="27">
    <source>
        <dbReference type="Pfam" id="PF02932"/>
    </source>
</evidence>
<evidence type="ECO:0000256" key="10">
    <source>
        <dbReference type="ARBA" id="ARBA00023170"/>
    </source>
</evidence>
<evidence type="ECO:0000256" key="6">
    <source>
        <dbReference type="ARBA" id="ARBA00023018"/>
    </source>
</evidence>
<comment type="subcellular location">
    <subcellularLocation>
        <location evidence="15">Postsynaptic cell membrane</location>
        <topology evidence="15">Multi-pass membrane protein</topology>
    </subcellularLocation>
</comment>
<evidence type="ECO:0000256" key="16">
    <source>
        <dbReference type="ARBA" id="ARBA00034430"/>
    </source>
</evidence>
<reference evidence="28" key="2">
    <citation type="submission" date="2025-09" db="UniProtKB">
        <authorList>
            <consortium name="Ensembl"/>
        </authorList>
    </citation>
    <scope>IDENTIFICATION</scope>
</reference>
<dbReference type="InterPro" id="IPR006029">
    <property type="entry name" value="Neurotrans-gated_channel_TM"/>
</dbReference>
<evidence type="ECO:0000256" key="15">
    <source>
        <dbReference type="ARBA" id="ARBA00034104"/>
    </source>
</evidence>
<comment type="function">
    <text evidence="19">Forms serotonin (5-hydroxytryptamine/5-HT3)-activated cation-selective channel complexes, which when activated cause fast, depolarizing responses in neurons.</text>
</comment>
<dbReference type="STRING" id="379532.ENSPCOP00000004763"/>
<dbReference type="SUPFAM" id="SSF90112">
    <property type="entry name" value="Neurotransmitter-gated ion-channel transmembrane pore"/>
    <property type="match status" value="1"/>
</dbReference>
<dbReference type="PRINTS" id="PR01708">
    <property type="entry name" value="5HT3RECEPTOR"/>
</dbReference>
<dbReference type="InterPro" id="IPR006202">
    <property type="entry name" value="Neur_chan_lig-bd"/>
</dbReference>
<feature type="domain" description="Neurotransmitter-gated ion-channel ligand-binding" evidence="26">
    <location>
        <begin position="35"/>
        <end position="240"/>
    </location>
</feature>
<keyword evidence="9" id="KW-1015">Disulfide bond</keyword>
<dbReference type="GO" id="GO:0022850">
    <property type="term" value="F:serotonin-gated monoatomic cation channel activity"/>
    <property type="evidence" value="ECO:0007669"/>
    <property type="project" value="Ensembl"/>
</dbReference>
<dbReference type="InterPro" id="IPR008134">
    <property type="entry name" value="5HT3_rcpt_B"/>
</dbReference>
<feature type="chain" id="PRO_5014343905" description="5-hydroxytryptamine receptor 3B" evidence="25">
    <location>
        <begin position="23"/>
        <end position="442"/>
    </location>
</feature>
<keyword evidence="6" id="KW-0770">Synapse</keyword>
<evidence type="ECO:0000256" key="20">
    <source>
        <dbReference type="ARBA" id="ARBA00061125"/>
    </source>
</evidence>
<keyword evidence="13" id="KW-1071">Ligand-gated ion channel</keyword>
<keyword evidence="11" id="KW-0325">Glycoprotein</keyword>
<dbReference type="OMA" id="NMANEVP"/>
<comment type="catalytic activity">
    <reaction evidence="18">
        <text>Ca(2+)(in) = Ca(2+)(out)</text>
        <dbReference type="Rhea" id="RHEA:29671"/>
        <dbReference type="ChEBI" id="CHEBI:29108"/>
    </reaction>
</comment>
<dbReference type="Ensembl" id="ENSPCOT00000015073.1">
    <property type="protein sequence ID" value="ENSPCOP00000004763.1"/>
    <property type="gene ID" value="ENSPCOG00000013139.1"/>
</dbReference>
<evidence type="ECO:0000256" key="24">
    <source>
        <dbReference type="SAM" id="Phobius"/>
    </source>
</evidence>
<dbReference type="GO" id="GO:0098662">
    <property type="term" value="P:inorganic cation transmembrane transport"/>
    <property type="evidence" value="ECO:0007669"/>
    <property type="project" value="Ensembl"/>
</dbReference>
<dbReference type="GO" id="GO:0045211">
    <property type="term" value="C:postsynaptic membrane"/>
    <property type="evidence" value="ECO:0007669"/>
    <property type="project" value="UniProtKB-SubCell"/>
</dbReference>
<dbReference type="FunFam" id="2.70.170.10:FF:000017">
    <property type="entry name" value="5-hydroxytryptamine receptor 3A"/>
    <property type="match status" value="1"/>
</dbReference>
<evidence type="ECO:0000256" key="25">
    <source>
        <dbReference type="SAM" id="SignalP"/>
    </source>
</evidence>
<evidence type="ECO:0000256" key="2">
    <source>
        <dbReference type="ARBA" id="ARBA00022475"/>
    </source>
</evidence>
<evidence type="ECO:0000313" key="28">
    <source>
        <dbReference type="Ensembl" id="ENSPCOP00000004763.1"/>
    </source>
</evidence>
<evidence type="ECO:0000256" key="13">
    <source>
        <dbReference type="ARBA" id="ARBA00023286"/>
    </source>
</evidence>
<gene>
    <name evidence="28" type="primary">HTR3B</name>
</gene>